<dbReference type="HOGENOM" id="CLU_1621654_0_0_1"/>
<evidence type="ECO:0000313" key="3">
    <source>
        <dbReference type="EnsemblPlants" id="ONIVA06G00590.1"/>
    </source>
</evidence>
<keyword evidence="1" id="KW-1133">Transmembrane helix</keyword>
<feature type="chain" id="PRO_5002361665" description="Secreted protein" evidence="2">
    <location>
        <begin position="24"/>
        <end position="164"/>
    </location>
</feature>
<dbReference type="Proteomes" id="UP000006591">
    <property type="component" value="Chromosome 6"/>
</dbReference>
<name>A0A0E0HJR7_ORYNI</name>
<accession>A0A0E0HJR7</accession>
<sequence length="164" mass="18421">MVFGPPCWIAIFLVAAFLPSAAAATTTTTNSLYPYIACSLAKRNQYQSHFLLLLFYVLHWLLRRSNGIFADGGGLLPFAPQNKIERLVEDEEIDAGHEDLGERAEGSGENRASLLHTICEHQVPKARRHYTLQISQNKCNAHILLFDMSQILVTSVLEEHHTTF</sequence>
<reference evidence="3" key="1">
    <citation type="submission" date="2015-04" db="UniProtKB">
        <authorList>
            <consortium name="EnsemblPlants"/>
        </authorList>
    </citation>
    <scope>IDENTIFICATION</scope>
    <source>
        <strain evidence="3">SL10</strain>
    </source>
</reference>
<evidence type="ECO:0000313" key="4">
    <source>
        <dbReference type="Proteomes" id="UP000006591"/>
    </source>
</evidence>
<evidence type="ECO:0000256" key="1">
    <source>
        <dbReference type="SAM" id="Phobius"/>
    </source>
</evidence>
<evidence type="ECO:0008006" key="5">
    <source>
        <dbReference type="Google" id="ProtNLM"/>
    </source>
</evidence>
<evidence type="ECO:0000256" key="2">
    <source>
        <dbReference type="SAM" id="SignalP"/>
    </source>
</evidence>
<organism evidence="3">
    <name type="scientific">Oryza nivara</name>
    <name type="common">Indian wild rice</name>
    <name type="synonym">Oryza sativa f. spontanea</name>
    <dbReference type="NCBI Taxonomy" id="4536"/>
    <lineage>
        <taxon>Eukaryota</taxon>
        <taxon>Viridiplantae</taxon>
        <taxon>Streptophyta</taxon>
        <taxon>Embryophyta</taxon>
        <taxon>Tracheophyta</taxon>
        <taxon>Spermatophyta</taxon>
        <taxon>Magnoliopsida</taxon>
        <taxon>Liliopsida</taxon>
        <taxon>Poales</taxon>
        <taxon>Poaceae</taxon>
        <taxon>BOP clade</taxon>
        <taxon>Oryzoideae</taxon>
        <taxon>Oryzeae</taxon>
        <taxon>Oryzinae</taxon>
        <taxon>Oryza</taxon>
    </lineage>
</organism>
<feature type="signal peptide" evidence="2">
    <location>
        <begin position="1"/>
        <end position="23"/>
    </location>
</feature>
<dbReference type="AlphaFoldDB" id="A0A0E0HJR7"/>
<dbReference type="Gramene" id="ONIVA06G00590.1">
    <property type="protein sequence ID" value="ONIVA06G00590.1"/>
    <property type="gene ID" value="ONIVA06G00590"/>
</dbReference>
<keyword evidence="1" id="KW-0472">Membrane</keyword>
<keyword evidence="4" id="KW-1185">Reference proteome</keyword>
<protein>
    <recommendedName>
        <fullName evidence="5">Secreted protein</fullName>
    </recommendedName>
</protein>
<proteinExistence type="predicted"/>
<dbReference type="EnsemblPlants" id="ONIVA06G00590.1">
    <property type="protein sequence ID" value="ONIVA06G00590.1"/>
    <property type="gene ID" value="ONIVA06G00590"/>
</dbReference>
<reference evidence="3" key="2">
    <citation type="submission" date="2018-04" db="EMBL/GenBank/DDBJ databases">
        <title>OnivRS2 (Oryza nivara Reference Sequence Version 2).</title>
        <authorList>
            <person name="Zhang J."/>
            <person name="Kudrna D."/>
            <person name="Lee S."/>
            <person name="Talag J."/>
            <person name="Rajasekar S."/>
            <person name="Welchert J."/>
            <person name="Hsing Y.-I."/>
            <person name="Wing R.A."/>
        </authorList>
    </citation>
    <scope>NUCLEOTIDE SEQUENCE [LARGE SCALE GENOMIC DNA]</scope>
    <source>
        <strain evidence="3">SL10</strain>
    </source>
</reference>
<keyword evidence="1" id="KW-0812">Transmembrane</keyword>
<keyword evidence="2" id="KW-0732">Signal</keyword>
<feature type="transmembrane region" description="Helical" evidence="1">
    <location>
        <begin position="46"/>
        <end position="62"/>
    </location>
</feature>